<dbReference type="eggNOG" id="ENOG5032RKJ">
    <property type="taxonomic scope" value="Bacteria"/>
</dbReference>
<dbReference type="RefSeq" id="WP_015810889.1">
    <property type="nucleotide sequence ID" value="NC_013037.1"/>
</dbReference>
<dbReference type="KEGG" id="dfe:Dfer_1388"/>
<accession>C6W726</accession>
<proteinExistence type="predicted"/>
<organism evidence="1 2">
    <name type="scientific">Dyadobacter fermentans (strain ATCC 700827 / DSM 18053 / CIP 107007 / KCTC 52180 / NS114)</name>
    <dbReference type="NCBI Taxonomy" id="471854"/>
    <lineage>
        <taxon>Bacteria</taxon>
        <taxon>Pseudomonadati</taxon>
        <taxon>Bacteroidota</taxon>
        <taxon>Cytophagia</taxon>
        <taxon>Cytophagales</taxon>
        <taxon>Spirosomataceae</taxon>
        <taxon>Dyadobacter</taxon>
    </lineage>
</organism>
<name>C6W726_DYAFD</name>
<gene>
    <name evidence="1" type="ordered locus">Dfer_1388</name>
</gene>
<evidence type="ECO:0000313" key="1">
    <source>
        <dbReference type="EMBL" id="ACT92635.1"/>
    </source>
</evidence>
<sequence>MRQFLPFLASLLLLFACEKEEKDTPQPEDPNWYVLRAPDNREIKAVHGNIDDTLVITTGFKIFVTTDQGKTWQASNYDGGVGLFAFIKSEDTLFAMEGQRGSFTTRDNAFGIQPYWCSLDNGLTWARARGSMAKDGWQVPINYAYSGNGIKFGIDMIQTAEGYLQTIGIKSESGTRLTLPADHQLISISFDRTSRLYVTGSAPLCGQGVTFEYCDDKIRSGTLYVSRKPILY</sequence>
<dbReference type="SUPFAM" id="SSF110296">
    <property type="entry name" value="Oligoxyloglucan reducing end-specific cellobiohydrolase"/>
    <property type="match status" value="1"/>
</dbReference>
<dbReference type="PROSITE" id="PS51257">
    <property type="entry name" value="PROKAR_LIPOPROTEIN"/>
    <property type="match status" value="1"/>
</dbReference>
<keyword evidence="2" id="KW-1185">Reference proteome</keyword>
<dbReference type="OrthoDB" id="749229at2"/>
<evidence type="ECO:0008006" key="3">
    <source>
        <dbReference type="Google" id="ProtNLM"/>
    </source>
</evidence>
<dbReference type="Gene3D" id="2.130.10.10">
    <property type="entry name" value="YVTN repeat-like/Quinoprotein amine dehydrogenase"/>
    <property type="match status" value="1"/>
</dbReference>
<dbReference type="InterPro" id="IPR015943">
    <property type="entry name" value="WD40/YVTN_repeat-like_dom_sf"/>
</dbReference>
<dbReference type="Proteomes" id="UP000002011">
    <property type="component" value="Chromosome"/>
</dbReference>
<dbReference type="HOGENOM" id="CLU_1193286_0_0_10"/>
<dbReference type="EMBL" id="CP001619">
    <property type="protein sequence ID" value="ACT92635.1"/>
    <property type="molecule type" value="Genomic_DNA"/>
</dbReference>
<reference evidence="1 2" key="1">
    <citation type="journal article" date="2009" name="Stand. Genomic Sci.">
        <title>Complete genome sequence of Dyadobacter fermentans type strain (NS114).</title>
        <authorList>
            <person name="Lang E."/>
            <person name="Lapidus A."/>
            <person name="Chertkov O."/>
            <person name="Brettin T."/>
            <person name="Detter J.C."/>
            <person name="Han C."/>
            <person name="Copeland A."/>
            <person name="Glavina Del Rio T."/>
            <person name="Nolan M."/>
            <person name="Chen F."/>
            <person name="Lucas S."/>
            <person name="Tice H."/>
            <person name="Cheng J.F."/>
            <person name="Land M."/>
            <person name="Hauser L."/>
            <person name="Chang Y.J."/>
            <person name="Jeffries C.D."/>
            <person name="Kopitz M."/>
            <person name="Bruce D."/>
            <person name="Goodwin L."/>
            <person name="Pitluck S."/>
            <person name="Ovchinnikova G."/>
            <person name="Pati A."/>
            <person name="Ivanova N."/>
            <person name="Mavrommatis K."/>
            <person name="Chen A."/>
            <person name="Palaniappan K."/>
            <person name="Chain P."/>
            <person name="Bristow J."/>
            <person name="Eisen J.A."/>
            <person name="Markowitz V."/>
            <person name="Hugenholtz P."/>
            <person name="Goker M."/>
            <person name="Rohde M."/>
            <person name="Kyrpides N.C."/>
            <person name="Klenk H.P."/>
        </authorList>
    </citation>
    <scope>NUCLEOTIDE SEQUENCE [LARGE SCALE GENOMIC DNA]</scope>
    <source>
        <strain evidence="2">ATCC 700827 / DSM 18053 / CIP 107007 / KCTC 52180 / NS114</strain>
    </source>
</reference>
<protein>
    <recommendedName>
        <fullName evidence="3">Exo-alpha-sialidase</fullName>
    </recommendedName>
</protein>
<dbReference type="AlphaFoldDB" id="C6W726"/>
<evidence type="ECO:0000313" key="2">
    <source>
        <dbReference type="Proteomes" id="UP000002011"/>
    </source>
</evidence>